<dbReference type="Gene3D" id="1.25.40.10">
    <property type="entry name" value="Tetratricopeptide repeat domain"/>
    <property type="match status" value="1"/>
</dbReference>
<dbReference type="AlphaFoldDB" id="A0A974SRL3"/>
<dbReference type="Proteomes" id="UP000663444">
    <property type="component" value="Chromosome"/>
</dbReference>
<organism evidence="1 2">
    <name type="scientific">Azospira restricta</name>
    <dbReference type="NCBI Taxonomy" id="404405"/>
    <lineage>
        <taxon>Bacteria</taxon>
        <taxon>Pseudomonadati</taxon>
        <taxon>Pseudomonadota</taxon>
        <taxon>Betaproteobacteria</taxon>
        <taxon>Rhodocyclales</taxon>
        <taxon>Rhodocyclaceae</taxon>
        <taxon>Azospira</taxon>
    </lineage>
</organism>
<dbReference type="EMBL" id="CP064781">
    <property type="protein sequence ID" value="QRJ65167.1"/>
    <property type="molecule type" value="Genomic_DNA"/>
</dbReference>
<evidence type="ECO:0000313" key="1">
    <source>
        <dbReference type="EMBL" id="QRJ65167.1"/>
    </source>
</evidence>
<evidence type="ECO:0000313" key="2">
    <source>
        <dbReference type="Proteomes" id="UP000663444"/>
    </source>
</evidence>
<keyword evidence="2" id="KW-1185">Reference proteome</keyword>
<dbReference type="KEGG" id="ares:IWH25_07490"/>
<proteinExistence type="predicted"/>
<reference evidence="1" key="1">
    <citation type="submission" date="2020-11" db="EMBL/GenBank/DDBJ databases">
        <title>Azospira restricta DSM 18626 genome sequence.</title>
        <authorList>
            <person name="Moe W.M."/>
        </authorList>
    </citation>
    <scope>NUCLEOTIDE SEQUENCE</scope>
    <source>
        <strain evidence="1">DSM 18626</strain>
    </source>
</reference>
<dbReference type="SUPFAM" id="SSF48452">
    <property type="entry name" value="TPR-like"/>
    <property type="match status" value="1"/>
</dbReference>
<gene>
    <name evidence="1" type="ORF">IWH25_07490</name>
</gene>
<name>A0A974SRL3_9RHOO</name>
<dbReference type="InterPro" id="IPR011990">
    <property type="entry name" value="TPR-like_helical_dom_sf"/>
</dbReference>
<dbReference type="Pfam" id="PF06041">
    <property type="entry name" value="DUF924"/>
    <property type="match status" value="1"/>
</dbReference>
<dbReference type="RefSeq" id="WP_203388691.1">
    <property type="nucleotide sequence ID" value="NZ_CP064781.1"/>
</dbReference>
<dbReference type="InterPro" id="IPR010323">
    <property type="entry name" value="DUF924"/>
</dbReference>
<sequence length="194" mass="21594">MNPITTAEILDFWFLPPGTPGHGQFRDEWFRKDAAFDDAIRRRFLPAVEAALAGGLADWEAAPRDALALLLVLDQFPRNLFRGEARAFAGDARARRVADAMLARGWDRAMNGVERLFVYLPFEHGEALADQERALELFAALAAERPGFDGTLDYARRHHAVIVRFGRFPHRNAALGRESTAAEADYLAQPGSGF</sequence>
<protein>
    <submittedName>
        <fullName evidence="1">DUF924 domain-containing protein</fullName>
    </submittedName>
</protein>
<dbReference type="Gene3D" id="1.20.58.320">
    <property type="entry name" value="TPR-like"/>
    <property type="match status" value="1"/>
</dbReference>
<accession>A0A974SRL3</accession>